<evidence type="ECO:0000256" key="1">
    <source>
        <dbReference type="ARBA" id="ARBA00004123"/>
    </source>
</evidence>
<keyword evidence="5" id="KW-0539">Nucleus</keyword>
<dbReference type="EMBL" id="PSQE01000006">
    <property type="protein sequence ID" value="RHN50893.1"/>
    <property type="molecule type" value="Genomic_DNA"/>
</dbReference>
<keyword evidence="6" id="KW-0812">Transmembrane</keyword>
<proteinExistence type="predicted"/>
<evidence type="ECO:0000256" key="4">
    <source>
        <dbReference type="ARBA" id="ARBA00023163"/>
    </source>
</evidence>
<gene>
    <name evidence="7" type="ORF">MtrunA17_Chr6g0462511</name>
</gene>
<evidence type="ECO:0000313" key="7">
    <source>
        <dbReference type="EMBL" id="RHN50893.1"/>
    </source>
</evidence>
<protein>
    <submittedName>
        <fullName evidence="7">Putative DNA-binding pseudobarrel domain-containing protein</fullName>
    </submittedName>
</protein>
<reference evidence="7" key="1">
    <citation type="journal article" date="2018" name="Nat. Plants">
        <title>Whole-genome landscape of Medicago truncatula symbiotic genes.</title>
        <authorList>
            <person name="Pecrix Y."/>
            <person name="Gamas P."/>
            <person name="Carrere S."/>
        </authorList>
    </citation>
    <scope>NUCLEOTIDE SEQUENCE</scope>
    <source>
        <tissue evidence="7">Leaves</tissue>
    </source>
</reference>
<keyword evidence="3 7" id="KW-0238">DNA-binding</keyword>
<sequence length="116" mass="13209">MITPSDRSVVMRFYRTFIHILIASDIDFGYLVIAWFGFSEDALMLKTANWLSSIDHYGSIWRCEMVFIMVDNTLFCSIGGDWKSFCEARNLVKGHAIKLGATENTTSGILHIRHVS</sequence>
<accession>A0A396HE80</accession>
<dbReference type="GO" id="GO:0003677">
    <property type="term" value="F:DNA binding"/>
    <property type="evidence" value="ECO:0007669"/>
    <property type="project" value="UniProtKB-KW"/>
</dbReference>
<dbReference type="SUPFAM" id="SSF101936">
    <property type="entry name" value="DNA-binding pseudobarrel domain"/>
    <property type="match status" value="1"/>
</dbReference>
<organism evidence="7">
    <name type="scientific">Medicago truncatula</name>
    <name type="common">Barrel medic</name>
    <name type="synonym">Medicago tribuloides</name>
    <dbReference type="NCBI Taxonomy" id="3880"/>
    <lineage>
        <taxon>Eukaryota</taxon>
        <taxon>Viridiplantae</taxon>
        <taxon>Streptophyta</taxon>
        <taxon>Embryophyta</taxon>
        <taxon>Tracheophyta</taxon>
        <taxon>Spermatophyta</taxon>
        <taxon>Magnoliopsida</taxon>
        <taxon>eudicotyledons</taxon>
        <taxon>Gunneridae</taxon>
        <taxon>Pentapetalae</taxon>
        <taxon>rosids</taxon>
        <taxon>fabids</taxon>
        <taxon>Fabales</taxon>
        <taxon>Fabaceae</taxon>
        <taxon>Papilionoideae</taxon>
        <taxon>50 kb inversion clade</taxon>
        <taxon>NPAAA clade</taxon>
        <taxon>Hologalegina</taxon>
        <taxon>IRL clade</taxon>
        <taxon>Trifolieae</taxon>
        <taxon>Medicago</taxon>
    </lineage>
</organism>
<dbReference type="Proteomes" id="UP000265566">
    <property type="component" value="Chromosome 6"/>
</dbReference>
<keyword evidence="2" id="KW-0805">Transcription regulation</keyword>
<keyword evidence="6" id="KW-0472">Membrane</keyword>
<comment type="subcellular location">
    <subcellularLocation>
        <location evidence="1">Nucleus</location>
    </subcellularLocation>
</comment>
<evidence type="ECO:0000256" key="6">
    <source>
        <dbReference type="SAM" id="Phobius"/>
    </source>
</evidence>
<dbReference type="InterPro" id="IPR015300">
    <property type="entry name" value="DNA-bd_pseudobarrel_sf"/>
</dbReference>
<evidence type="ECO:0000256" key="5">
    <source>
        <dbReference type="ARBA" id="ARBA00023242"/>
    </source>
</evidence>
<evidence type="ECO:0000256" key="3">
    <source>
        <dbReference type="ARBA" id="ARBA00023125"/>
    </source>
</evidence>
<keyword evidence="4" id="KW-0804">Transcription</keyword>
<feature type="transmembrane region" description="Helical" evidence="6">
    <location>
        <begin position="17"/>
        <end position="38"/>
    </location>
</feature>
<keyword evidence="6" id="KW-1133">Transmembrane helix</keyword>
<dbReference type="AlphaFoldDB" id="A0A396HE80"/>
<dbReference type="GO" id="GO:0005634">
    <property type="term" value="C:nucleus"/>
    <property type="evidence" value="ECO:0007669"/>
    <property type="project" value="UniProtKB-SubCell"/>
</dbReference>
<dbReference type="Gramene" id="rna35242">
    <property type="protein sequence ID" value="RHN50893.1"/>
    <property type="gene ID" value="gene35242"/>
</dbReference>
<name>A0A396HE80_MEDTR</name>
<evidence type="ECO:0000256" key="2">
    <source>
        <dbReference type="ARBA" id="ARBA00023015"/>
    </source>
</evidence>
<comment type="caution">
    <text evidence="7">The sequence shown here is derived from an EMBL/GenBank/DDBJ whole genome shotgun (WGS) entry which is preliminary data.</text>
</comment>